<dbReference type="InterPro" id="IPR012349">
    <property type="entry name" value="Split_barrel_FMN-bd"/>
</dbReference>
<accession>A0A1B3ZB57</accession>
<dbReference type="GO" id="GO:0042602">
    <property type="term" value="F:riboflavin reductase (NADPH) activity"/>
    <property type="evidence" value="ECO:0007669"/>
    <property type="project" value="TreeGrafter"/>
</dbReference>
<dbReference type="Pfam" id="PF01613">
    <property type="entry name" value="Flavin_Reduct"/>
    <property type="match status" value="1"/>
</dbReference>
<evidence type="ECO:0000259" key="3">
    <source>
        <dbReference type="SMART" id="SM00903"/>
    </source>
</evidence>
<protein>
    <submittedName>
        <fullName evidence="4">Monooxygenase</fullName>
    </submittedName>
</protein>
<keyword evidence="4" id="KW-0503">Monooxygenase</keyword>
<dbReference type="KEGG" id="span:AWL63_12415"/>
<gene>
    <name evidence="4" type="ORF">AWL63_12415</name>
</gene>
<keyword evidence="5" id="KW-1185">Reference proteome</keyword>
<evidence type="ECO:0000256" key="1">
    <source>
        <dbReference type="ARBA" id="ARBA00008898"/>
    </source>
</evidence>
<reference evidence="4 5" key="1">
    <citation type="submission" date="2016-01" db="EMBL/GenBank/DDBJ databases">
        <title>Complete genome and mega plasmid sequence of Sphingomonas panacis DCY99 elicits systemic resistance in rice to Xanthomonas oryzae.</title>
        <authorList>
            <person name="Kim Y.J."/>
            <person name="Yang D.C."/>
            <person name="Sing P."/>
        </authorList>
    </citation>
    <scope>NUCLEOTIDE SEQUENCE [LARGE SCALE GENOMIC DNA]</scope>
    <source>
        <strain evidence="4 5">DCY99</strain>
    </source>
</reference>
<dbReference type="PANTHER" id="PTHR30466">
    <property type="entry name" value="FLAVIN REDUCTASE"/>
    <property type="match status" value="1"/>
</dbReference>
<comment type="similarity">
    <text evidence="1">Belongs to the non-flavoprotein flavin reductase family.</text>
</comment>
<dbReference type="SUPFAM" id="SSF50475">
    <property type="entry name" value="FMN-binding split barrel"/>
    <property type="match status" value="1"/>
</dbReference>
<evidence type="ECO:0000313" key="4">
    <source>
        <dbReference type="EMBL" id="AOH84655.1"/>
    </source>
</evidence>
<evidence type="ECO:0000313" key="5">
    <source>
        <dbReference type="Proteomes" id="UP000094256"/>
    </source>
</evidence>
<dbReference type="RefSeq" id="WP_069205205.1">
    <property type="nucleotide sequence ID" value="NZ_CP014168.1"/>
</dbReference>
<dbReference type="InterPro" id="IPR002563">
    <property type="entry name" value="Flavin_Rdtase-like_dom"/>
</dbReference>
<dbReference type="Gene3D" id="2.30.110.10">
    <property type="entry name" value="Electron Transport, Fmn-binding Protein, Chain A"/>
    <property type="match status" value="1"/>
</dbReference>
<dbReference type="SMART" id="SM00903">
    <property type="entry name" value="Flavin_Reduct"/>
    <property type="match status" value="1"/>
</dbReference>
<sequence length="168" mass="17991">MSTSFDNTTFRRVLGHYPTGVCVVTAVEEDGTPIGMVVGSFTSVSLDPPLVAFFPDRKSTSWPRIEKVGKFCVNVLAADQEALCRQFSARGADKFAGISHRTSANGSPILDGVVAWIDCNLDVVHEAGDHYIVLGRVIALEVEAPSAPLLFFQGSYGAFSVLEPSVTP</sequence>
<dbReference type="InterPro" id="IPR050268">
    <property type="entry name" value="NADH-dep_flavin_reductase"/>
</dbReference>
<evidence type="ECO:0000256" key="2">
    <source>
        <dbReference type="ARBA" id="ARBA00023002"/>
    </source>
</evidence>
<organism evidence="4 5">
    <name type="scientific">Sphingomonas panacis</name>
    <dbReference type="NCBI Taxonomy" id="1560345"/>
    <lineage>
        <taxon>Bacteria</taxon>
        <taxon>Pseudomonadati</taxon>
        <taxon>Pseudomonadota</taxon>
        <taxon>Alphaproteobacteria</taxon>
        <taxon>Sphingomonadales</taxon>
        <taxon>Sphingomonadaceae</taxon>
        <taxon>Sphingomonas</taxon>
    </lineage>
</organism>
<keyword evidence="2" id="KW-0560">Oxidoreductase</keyword>
<feature type="domain" description="Flavin reductase like" evidence="3">
    <location>
        <begin position="14"/>
        <end position="158"/>
    </location>
</feature>
<name>A0A1B3ZB57_9SPHN</name>
<dbReference type="EMBL" id="CP014168">
    <property type="protein sequence ID" value="AOH84655.1"/>
    <property type="molecule type" value="Genomic_DNA"/>
</dbReference>
<proteinExistence type="inferred from homology"/>
<dbReference type="Proteomes" id="UP000094256">
    <property type="component" value="Chromosome"/>
</dbReference>
<dbReference type="GO" id="GO:0010181">
    <property type="term" value="F:FMN binding"/>
    <property type="evidence" value="ECO:0007669"/>
    <property type="project" value="InterPro"/>
</dbReference>
<dbReference type="AlphaFoldDB" id="A0A1B3ZB57"/>
<dbReference type="PANTHER" id="PTHR30466:SF11">
    <property type="entry name" value="FLAVIN-DEPENDENT MONOOXYGENASE, REDUCTASE SUBUNIT HSAB"/>
    <property type="match status" value="1"/>
</dbReference>
<dbReference type="GO" id="GO:0004497">
    <property type="term" value="F:monooxygenase activity"/>
    <property type="evidence" value="ECO:0007669"/>
    <property type="project" value="UniProtKB-KW"/>
</dbReference>